<feature type="domain" description="AraC effector-binding" evidence="1">
    <location>
        <begin position="2"/>
        <end position="161"/>
    </location>
</feature>
<comment type="caution">
    <text evidence="2">The sequence shown here is derived from an EMBL/GenBank/DDBJ whole genome shotgun (WGS) entry which is preliminary data.</text>
</comment>
<proteinExistence type="predicted"/>
<keyword evidence="3" id="KW-1185">Reference proteome</keyword>
<gene>
    <name evidence="2" type="ORF">CLV46_2128</name>
</gene>
<evidence type="ECO:0000259" key="1">
    <source>
        <dbReference type="SMART" id="SM00871"/>
    </source>
</evidence>
<dbReference type="SMART" id="SM00871">
    <property type="entry name" value="AraC_E_bind"/>
    <property type="match status" value="1"/>
</dbReference>
<dbReference type="SUPFAM" id="SSF55136">
    <property type="entry name" value="Probable bacterial effector-binding domain"/>
    <property type="match status" value="1"/>
</dbReference>
<dbReference type="RefSeq" id="WP_157802297.1">
    <property type="nucleotide sequence ID" value="NZ_PGFF01000001.1"/>
</dbReference>
<evidence type="ECO:0000313" key="3">
    <source>
        <dbReference type="Proteomes" id="UP000228758"/>
    </source>
</evidence>
<reference evidence="2 3" key="1">
    <citation type="submission" date="2017-11" db="EMBL/GenBank/DDBJ databases">
        <title>Genomic Encyclopedia of Archaeal and Bacterial Type Strains, Phase II (KMG-II): From Individual Species to Whole Genera.</title>
        <authorList>
            <person name="Goeker M."/>
        </authorList>
    </citation>
    <scope>NUCLEOTIDE SEQUENCE [LARGE SCALE GENOMIC DNA]</scope>
    <source>
        <strain evidence="2 3">DSM 27393</strain>
    </source>
</reference>
<accession>A0A2M9CKY7</accession>
<dbReference type="AlphaFoldDB" id="A0A2M9CKY7"/>
<name>A0A2M9CKY7_9MICO</name>
<organism evidence="2 3">
    <name type="scientific">Diaminobutyricimonas aerilata</name>
    <dbReference type="NCBI Taxonomy" id="1162967"/>
    <lineage>
        <taxon>Bacteria</taxon>
        <taxon>Bacillati</taxon>
        <taxon>Actinomycetota</taxon>
        <taxon>Actinomycetes</taxon>
        <taxon>Micrococcales</taxon>
        <taxon>Microbacteriaceae</taxon>
        <taxon>Diaminobutyricimonas</taxon>
    </lineage>
</organism>
<sequence>MHDIAVVARHAQHAVAISTEVTMPDFAPAISAHDRILGWLAERGMSPAGAPFFHYAVVDMPRLVVVAGWPVDRDVVGDDDVQPLTLPAGRFATLRHRGHPDELEAATGELLAWADERGLAFDRAESARGEEWACRLEIYETDPAEEPDLSRWETTLVFKLRD</sequence>
<dbReference type="EMBL" id="PGFF01000001">
    <property type="protein sequence ID" value="PJJ72556.1"/>
    <property type="molecule type" value="Genomic_DNA"/>
</dbReference>
<dbReference type="Gene3D" id="3.20.80.10">
    <property type="entry name" value="Regulatory factor, effector binding domain"/>
    <property type="match status" value="1"/>
</dbReference>
<dbReference type="OrthoDB" id="64208at2"/>
<dbReference type="InterPro" id="IPR029442">
    <property type="entry name" value="GyrI-like"/>
</dbReference>
<evidence type="ECO:0000313" key="2">
    <source>
        <dbReference type="EMBL" id="PJJ72556.1"/>
    </source>
</evidence>
<dbReference type="Pfam" id="PF06445">
    <property type="entry name" value="GyrI-like"/>
    <property type="match status" value="1"/>
</dbReference>
<protein>
    <submittedName>
        <fullName evidence="2">GyrI-like small molecule binding protein</fullName>
    </submittedName>
</protein>
<dbReference type="InterPro" id="IPR010499">
    <property type="entry name" value="AraC_E-bd"/>
</dbReference>
<dbReference type="Proteomes" id="UP000228758">
    <property type="component" value="Unassembled WGS sequence"/>
</dbReference>
<dbReference type="InterPro" id="IPR011256">
    <property type="entry name" value="Reg_factor_effector_dom_sf"/>
</dbReference>